<dbReference type="EMBL" id="OIVN01005902">
    <property type="protein sequence ID" value="SPD24471.1"/>
    <property type="molecule type" value="Genomic_DNA"/>
</dbReference>
<feature type="region of interest" description="Disordered" evidence="1">
    <location>
        <begin position="480"/>
        <end position="511"/>
    </location>
</feature>
<dbReference type="InterPro" id="IPR045882">
    <property type="entry name" value="GPT1/2"/>
</dbReference>
<dbReference type="Pfam" id="PF13246">
    <property type="entry name" value="Cation_ATPase"/>
    <property type="match status" value="1"/>
</dbReference>
<dbReference type="GO" id="GO:0008017">
    <property type="term" value="F:microtubule binding"/>
    <property type="evidence" value="ECO:0007669"/>
    <property type="project" value="InterPro"/>
</dbReference>
<dbReference type="Gene3D" id="3.40.1110.10">
    <property type="entry name" value="Calcium-transporting ATPase, cytoplasmic domain N"/>
    <property type="match status" value="1"/>
</dbReference>
<feature type="compositionally biased region" description="Polar residues" evidence="1">
    <location>
        <begin position="565"/>
        <end position="576"/>
    </location>
</feature>
<dbReference type="GO" id="GO:0000166">
    <property type="term" value="F:nucleotide binding"/>
    <property type="evidence" value="ECO:0007669"/>
    <property type="project" value="InterPro"/>
</dbReference>
<accession>A0A2N9IKJ8</accession>
<dbReference type="SUPFAM" id="SSF81660">
    <property type="entry name" value="Metal cation-transporting ATPase, ATP-binding domain N"/>
    <property type="match status" value="1"/>
</dbReference>
<name>A0A2N9IKJ8_FAGSY</name>
<feature type="compositionally biased region" description="Polar residues" evidence="1">
    <location>
        <begin position="528"/>
        <end position="552"/>
    </location>
</feature>
<dbReference type="AlphaFoldDB" id="A0A2N9IKJ8"/>
<dbReference type="PANTHER" id="PTHR33737:SF23">
    <property type="entry name" value="DUF3741 DOMAIN-CONTAINING PROTEIN"/>
    <property type="match status" value="1"/>
</dbReference>
<sequence>MASENSFQELQFSVPDTRQKVDGFMVFDTGSPEDQESLQTKSKYNLRKSLAWDSAFFTSPGVLDPEELFQTLNLRDMGNSLDTIGNGEQKVVPSESLKVEKTSRNGECNLRKSLAWDSAFFTSAGVLEPEELSMINKGLEKPKSRPLPRIEEMWRSVESNSTIESDSSPLTSLEFDLFEDIRASAQKSTHVSNLATYSTNLQRGRRVKNVHSSTKVDASSQVRMKPILTSRGKSITRHGLERVTSEASVPLQAQAFTEEGGSAELTLINLLKHGAGTGEFNPKNAARSKELHLSSSLTSLKPPKISERASRISRASLGANHVKTQTQTVGATSGHCLTHSKKPPLGNSSSSICGSIQSPQSSLLSLSAATDKSTIPLSSVSTTSTNHVNLVATGSTFKTPPKFTTTNKIELEYSNYPTCLLSMSNSSSCTSPSSSIDGCPLESLSSSVNQEPSNSIASFDTTFREVLYDSDIFQASGMETHQPDEPHVGYKSQVKSPSKITRPSGLRRPSPKIGFFDAENRMMPMINQGPQFHSGLQSNLSKSGTDNTNNPDGASKRTRYGKLQSPRTLKGSNKNMKIGSQQIRVSSPALLIRPSNPVQFGEAGDDFLAVSPFPGPMKDSFATTSRAQNNSPYRMRSKDCLKPKKVGNERYQAGELGLLSTSKVEDKGTQGFMRKKGRNCGDENCLKANKQSSRKHGDVSIQSAETNMHILHEDEKENLYVVKNQVDTFSRHIGAIDLSRDVVIDLTKKRLLLGGYFQSERQALNIVKVEPFNSIKKQMALVLELPSIGLQAHCKGASKIILATCDKVMDSNGEVVALNEASSNHLKDTIEQFASEALRTLCLAYMEIGK</sequence>
<proteinExistence type="predicted"/>
<feature type="region of interest" description="Disordered" evidence="1">
    <location>
        <begin position="527"/>
        <end position="576"/>
    </location>
</feature>
<dbReference type="InterPro" id="IPR023299">
    <property type="entry name" value="ATPase_P-typ_cyto_dom_N"/>
</dbReference>
<protein>
    <submittedName>
        <fullName evidence="2">Uncharacterized protein</fullName>
    </submittedName>
</protein>
<evidence type="ECO:0000256" key="1">
    <source>
        <dbReference type="SAM" id="MobiDB-lite"/>
    </source>
</evidence>
<reference evidence="2" key="1">
    <citation type="submission" date="2018-02" db="EMBL/GenBank/DDBJ databases">
        <authorList>
            <person name="Cohen D.B."/>
            <person name="Kent A.D."/>
        </authorList>
    </citation>
    <scope>NUCLEOTIDE SEQUENCE</scope>
</reference>
<organism evidence="2">
    <name type="scientific">Fagus sylvatica</name>
    <name type="common">Beechnut</name>
    <dbReference type="NCBI Taxonomy" id="28930"/>
    <lineage>
        <taxon>Eukaryota</taxon>
        <taxon>Viridiplantae</taxon>
        <taxon>Streptophyta</taxon>
        <taxon>Embryophyta</taxon>
        <taxon>Tracheophyta</taxon>
        <taxon>Spermatophyta</taxon>
        <taxon>Magnoliopsida</taxon>
        <taxon>eudicotyledons</taxon>
        <taxon>Gunneridae</taxon>
        <taxon>Pentapetalae</taxon>
        <taxon>rosids</taxon>
        <taxon>fabids</taxon>
        <taxon>Fagales</taxon>
        <taxon>Fagaceae</taxon>
        <taxon>Fagus</taxon>
    </lineage>
</organism>
<gene>
    <name evidence="2" type="ORF">FSB_LOCUS52353</name>
</gene>
<dbReference type="PANTHER" id="PTHR33737">
    <property type="entry name" value="OS05G0121800 PROTEIN"/>
    <property type="match status" value="1"/>
</dbReference>
<evidence type="ECO:0000313" key="2">
    <source>
        <dbReference type="EMBL" id="SPD24471.1"/>
    </source>
</evidence>